<reference evidence="2 3" key="1">
    <citation type="submission" date="2020-02" db="EMBL/GenBank/DDBJ databases">
        <authorList>
            <person name="Ma Q."/>
            <person name="Huang Y."/>
            <person name="Song X."/>
            <person name="Pei D."/>
        </authorList>
    </citation>
    <scope>NUCLEOTIDE SEQUENCE [LARGE SCALE GENOMIC DNA]</scope>
    <source>
        <strain evidence="2">Sxm20200214</strain>
        <tissue evidence="2">Leaf</tissue>
    </source>
</reference>
<dbReference type="EMBL" id="JAAMPC010000011">
    <property type="protein sequence ID" value="KAG2281206.1"/>
    <property type="molecule type" value="Genomic_DNA"/>
</dbReference>
<name>A0A8X7UKS6_BRACI</name>
<dbReference type="InterPro" id="IPR040256">
    <property type="entry name" value="At4g02000-like"/>
</dbReference>
<dbReference type="InterPro" id="IPR025558">
    <property type="entry name" value="DUF4283"/>
</dbReference>
<dbReference type="Proteomes" id="UP000886595">
    <property type="component" value="Unassembled WGS sequence"/>
</dbReference>
<dbReference type="AlphaFoldDB" id="A0A8X7UKS6"/>
<gene>
    <name evidence="2" type="ORF">Bca52824_052426</name>
</gene>
<feature type="domain" description="DUF4283" evidence="1">
    <location>
        <begin position="206"/>
        <end position="281"/>
    </location>
</feature>
<keyword evidence="3" id="KW-1185">Reference proteome</keyword>
<protein>
    <recommendedName>
        <fullName evidence="1">DUF4283 domain-containing protein</fullName>
    </recommendedName>
</protein>
<dbReference type="PANTHER" id="PTHR31286">
    <property type="entry name" value="GLYCINE-RICH CELL WALL STRUCTURAL PROTEIN 1.8-LIKE"/>
    <property type="match status" value="1"/>
</dbReference>
<evidence type="ECO:0000313" key="3">
    <source>
        <dbReference type="Proteomes" id="UP000886595"/>
    </source>
</evidence>
<sequence length="541" mass="61321">MGSQWEGGDFDWASMVGKFWGKDKSRLDKDLISKGKIGLLGYGASKRDGDRSYFGEIRFRESQAEDRDGVDRIENVISHMEIEEIIYGLDTIGIWYLWKTWKGKHNYGFNCVIFGLNEGKYGCRESGNSDQYKNHRRSFICCITFLSFLISLYNKDLSFAIVCLIMTQSQLLGSGGDSKEGEGARKRLKISVPHFDNSALVKTYSKSLIGTCMNPPEQDMQALIQNIPKIWKLEDRIVGTDLGFGKFQFDFQTEEEIEAVLKLQPYHFDYWMLALARWQPRKSQLFPAEIPFWVRVLGVPMEFRTRPTLESIGDALGKTVSVDLEHLRVPVVEALISLRYEKLFGYCPICASLCHTEANCPLAKPEVKMSPEKRRETREGNGARSYKGVVINGNTGYQQKERDGRDYYGKGKGKMIEENDSKWVRVAEKGNKGSSNYRGNYKGNGEAYRQRVPRREDSRVIAQEGRSRGVSGPEEGEIKAVEVSNQQLPSQTFQEELAKTQATGTEVISDAMDAERGLQVIQGLVGDKCSDRVPKIDVRMI</sequence>
<evidence type="ECO:0000259" key="1">
    <source>
        <dbReference type="Pfam" id="PF14111"/>
    </source>
</evidence>
<accession>A0A8X7UKS6</accession>
<dbReference type="OrthoDB" id="1737333at2759"/>
<organism evidence="2 3">
    <name type="scientific">Brassica carinata</name>
    <name type="common">Ethiopian mustard</name>
    <name type="synonym">Abyssinian cabbage</name>
    <dbReference type="NCBI Taxonomy" id="52824"/>
    <lineage>
        <taxon>Eukaryota</taxon>
        <taxon>Viridiplantae</taxon>
        <taxon>Streptophyta</taxon>
        <taxon>Embryophyta</taxon>
        <taxon>Tracheophyta</taxon>
        <taxon>Spermatophyta</taxon>
        <taxon>Magnoliopsida</taxon>
        <taxon>eudicotyledons</taxon>
        <taxon>Gunneridae</taxon>
        <taxon>Pentapetalae</taxon>
        <taxon>rosids</taxon>
        <taxon>malvids</taxon>
        <taxon>Brassicales</taxon>
        <taxon>Brassicaceae</taxon>
        <taxon>Brassiceae</taxon>
        <taxon>Brassica</taxon>
    </lineage>
</organism>
<proteinExistence type="predicted"/>
<dbReference type="Pfam" id="PF14111">
    <property type="entry name" value="DUF4283"/>
    <property type="match status" value="1"/>
</dbReference>
<dbReference type="PANTHER" id="PTHR31286:SF113">
    <property type="entry name" value="DUF4283 DOMAIN-CONTAINING PROTEIN"/>
    <property type="match status" value="1"/>
</dbReference>
<comment type="caution">
    <text evidence="2">The sequence shown here is derived from an EMBL/GenBank/DDBJ whole genome shotgun (WGS) entry which is preliminary data.</text>
</comment>
<evidence type="ECO:0000313" key="2">
    <source>
        <dbReference type="EMBL" id="KAG2281206.1"/>
    </source>
</evidence>